<evidence type="ECO:0000259" key="4">
    <source>
        <dbReference type="PROSITE" id="PS50977"/>
    </source>
</evidence>
<dbReference type="EMBL" id="BMQJ01000002">
    <property type="protein sequence ID" value="GGP83464.1"/>
    <property type="molecule type" value="Genomic_DNA"/>
</dbReference>
<dbReference type="Proteomes" id="UP000611554">
    <property type="component" value="Unassembled WGS sequence"/>
</dbReference>
<dbReference type="InterPro" id="IPR001647">
    <property type="entry name" value="HTH_TetR"/>
</dbReference>
<evidence type="ECO:0000256" key="1">
    <source>
        <dbReference type="ARBA" id="ARBA00023125"/>
    </source>
</evidence>
<keyword evidence="6" id="KW-1185">Reference proteome</keyword>
<organism evidence="5 6">
    <name type="scientific">Streptosporangium pseudovulgare</name>
    <dbReference type="NCBI Taxonomy" id="35765"/>
    <lineage>
        <taxon>Bacteria</taxon>
        <taxon>Bacillati</taxon>
        <taxon>Actinomycetota</taxon>
        <taxon>Actinomycetes</taxon>
        <taxon>Streptosporangiales</taxon>
        <taxon>Streptosporangiaceae</taxon>
        <taxon>Streptosporangium</taxon>
    </lineage>
</organism>
<feature type="DNA-binding region" description="H-T-H motif" evidence="2">
    <location>
        <begin position="83"/>
        <end position="102"/>
    </location>
</feature>
<dbReference type="PANTHER" id="PTHR30055:SF153">
    <property type="entry name" value="HTH-TYPE TRANSCRIPTIONAL REPRESSOR RV3405C"/>
    <property type="match status" value="1"/>
</dbReference>
<gene>
    <name evidence="5" type="ORF">GCM10010140_10460</name>
</gene>
<dbReference type="InterPro" id="IPR009057">
    <property type="entry name" value="Homeodomain-like_sf"/>
</dbReference>
<dbReference type="PANTHER" id="PTHR30055">
    <property type="entry name" value="HTH-TYPE TRANSCRIPTIONAL REGULATOR RUTR"/>
    <property type="match status" value="1"/>
</dbReference>
<feature type="compositionally biased region" description="Low complexity" evidence="3">
    <location>
        <begin position="27"/>
        <end position="55"/>
    </location>
</feature>
<sequence>MTSIRHNVVMDTGGPARDSDPGGALSGPGTADGPDPGTTRRAPAPARGPVAGAAREAARDPVLDPVLDAAREMVLAVGVRRTTLTDVARRAGVSRMTIYRRWPDVRALVADLMTREWTLVAGRFAGDDPVAAAVGAVRALRGHPLWRKIVEVDPELLLPYLLHRRGASQDAMLALVAESVARGQELGAVRPGDPARLAGTVLLTAQSFLMSGPAVLAPASPGELDDELATLLERYLRP</sequence>
<keyword evidence="1 2" id="KW-0238">DNA-binding</keyword>
<accession>A0ABQ2QIH3</accession>
<evidence type="ECO:0000313" key="6">
    <source>
        <dbReference type="Proteomes" id="UP000611554"/>
    </source>
</evidence>
<dbReference type="SUPFAM" id="SSF46689">
    <property type="entry name" value="Homeodomain-like"/>
    <property type="match status" value="1"/>
</dbReference>
<protein>
    <recommendedName>
        <fullName evidence="4">HTH tetR-type domain-containing protein</fullName>
    </recommendedName>
</protein>
<dbReference type="PROSITE" id="PS50977">
    <property type="entry name" value="HTH_TETR_2"/>
    <property type="match status" value="1"/>
</dbReference>
<feature type="region of interest" description="Disordered" evidence="3">
    <location>
        <begin position="1"/>
        <end position="57"/>
    </location>
</feature>
<name>A0ABQ2QIH3_9ACTN</name>
<evidence type="ECO:0000256" key="3">
    <source>
        <dbReference type="SAM" id="MobiDB-lite"/>
    </source>
</evidence>
<evidence type="ECO:0000313" key="5">
    <source>
        <dbReference type="EMBL" id="GGP83464.1"/>
    </source>
</evidence>
<proteinExistence type="predicted"/>
<feature type="domain" description="HTH tetR-type" evidence="4">
    <location>
        <begin position="60"/>
        <end position="120"/>
    </location>
</feature>
<dbReference type="RefSeq" id="WP_308426246.1">
    <property type="nucleotide sequence ID" value="NZ_BMQJ01000002.1"/>
</dbReference>
<reference evidence="6" key="1">
    <citation type="journal article" date="2019" name="Int. J. Syst. Evol. Microbiol.">
        <title>The Global Catalogue of Microorganisms (GCM) 10K type strain sequencing project: providing services to taxonomists for standard genome sequencing and annotation.</title>
        <authorList>
            <consortium name="The Broad Institute Genomics Platform"/>
            <consortium name="The Broad Institute Genome Sequencing Center for Infectious Disease"/>
            <person name="Wu L."/>
            <person name="Ma J."/>
        </authorList>
    </citation>
    <scope>NUCLEOTIDE SEQUENCE [LARGE SCALE GENOMIC DNA]</scope>
    <source>
        <strain evidence="6">JCM 3115</strain>
    </source>
</reference>
<comment type="caution">
    <text evidence="5">The sequence shown here is derived from an EMBL/GenBank/DDBJ whole genome shotgun (WGS) entry which is preliminary data.</text>
</comment>
<dbReference type="Gene3D" id="1.10.357.10">
    <property type="entry name" value="Tetracycline Repressor, domain 2"/>
    <property type="match status" value="1"/>
</dbReference>
<evidence type="ECO:0000256" key="2">
    <source>
        <dbReference type="PROSITE-ProRule" id="PRU00335"/>
    </source>
</evidence>
<dbReference type="Pfam" id="PF00440">
    <property type="entry name" value="TetR_N"/>
    <property type="match status" value="1"/>
</dbReference>
<dbReference type="PRINTS" id="PR00455">
    <property type="entry name" value="HTHTETR"/>
</dbReference>
<dbReference type="InterPro" id="IPR050109">
    <property type="entry name" value="HTH-type_TetR-like_transc_reg"/>
</dbReference>